<dbReference type="Proteomes" id="UP001063166">
    <property type="component" value="Unassembled WGS sequence"/>
</dbReference>
<evidence type="ECO:0000256" key="1">
    <source>
        <dbReference type="SAM" id="MobiDB-lite"/>
    </source>
</evidence>
<comment type="caution">
    <text evidence="2">The sequence shown here is derived from an EMBL/GenBank/DDBJ whole genome shotgun (WGS) entry which is preliminary data.</text>
</comment>
<sequence>MTLHCALSNPPPVVSLHTRSQLGIRPALYGTLGRRGVDRAWQTILCTLGLQARPYGTTLWTRRDDVAQPVEEDEENSDLGPFANIDVESPAWSEQSQP</sequence>
<proteinExistence type="predicted"/>
<feature type="region of interest" description="Disordered" evidence="1">
    <location>
        <begin position="64"/>
        <end position="98"/>
    </location>
</feature>
<accession>A0A9P3URT1</accession>
<dbReference type="EMBL" id="BRPK01000023">
    <property type="protein sequence ID" value="GLB45459.1"/>
    <property type="molecule type" value="Genomic_DNA"/>
</dbReference>
<keyword evidence="3" id="KW-1185">Reference proteome</keyword>
<protein>
    <submittedName>
        <fullName evidence="2">Uncharacterized protein</fullName>
    </submittedName>
</protein>
<name>A0A9P3URT1_LYOSH</name>
<dbReference type="AlphaFoldDB" id="A0A9P3URT1"/>
<evidence type="ECO:0000313" key="3">
    <source>
        <dbReference type="Proteomes" id="UP001063166"/>
    </source>
</evidence>
<reference evidence="2" key="1">
    <citation type="submission" date="2022-07" db="EMBL/GenBank/DDBJ databases">
        <title>The genome of Lyophyllum shimeji provides insight into the initial evolution of ectomycorrhizal fungal genome.</title>
        <authorList>
            <person name="Kobayashi Y."/>
            <person name="Shibata T."/>
            <person name="Hirakawa H."/>
            <person name="Shigenobu S."/>
            <person name="Nishiyama T."/>
            <person name="Yamada A."/>
            <person name="Hasebe M."/>
            <person name="Kawaguchi M."/>
        </authorList>
    </citation>
    <scope>NUCLEOTIDE SEQUENCE</scope>
    <source>
        <strain evidence="2">AT787</strain>
    </source>
</reference>
<evidence type="ECO:0000313" key="2">
    <source>
        <dbReference type="EMBL" id="GLB45459.1"/>
    </source>
</evidence>
<gene>
    <name evidence="2" type="ORF">LshimejAT787_2300190</name>
</gene>
<organism evidence="2 3">
    <name type="scientific">Lyophyllum shimeji</name>
    <name type="common">Hon-shimeji</name>
    <name type="synonym">Tricholoma shimeji</name>
    <dbReference type="NCBI Taxonomy" id="47721"/>
    <lineage>
        <taxon>Eukaryota</taxon>
        <taxon>Fungi</taxon>
        <taxon>Dikarya</taxon>
        <taxon>Basidiomycota</taxon>
        <taxon>Agaricomycotina</taxon>
        <taxon>Agaricomycetes</taxon>
        <taxon>Agaricomycetidae</taxon>
        <taxon>Agaricales</taxon>
        <taxon>Tricholomatineae</taxon>
        <taxon>Lyophyllaceae</taxon>
        <taxon>Lyophyllum</taxon>
    </lineage>
</organism>